<keyword evidence="3" id="KW-0647">Proteasome</keyword>
<dbReference type="GO" id="GO:0005524">
    <property type="term" value="F:ATP binding"/>
    <property type="evidence" value="ECO:0007669"/>
    <property type="project" value="TreeGrafter"/>
</dbReference>
<proteinExistence type="inferred from homology"/>
<reference evidence="3" key="1">
    <citation type="journal article" date="2021" name="PeerJ">
        <title>Extensive microbial diversity within the chicken gut microbiome revealed by metagenomics and culture.</title>
        <authorList>
            <person name="Gilroy R."/>
            <person name="Ravi A."/>
            <person name="Getino M."/>
            <person name="Pursley I."/>
            <person name="Horton D.L."/>
            <person name="Alikhan N.F."/>
            <person name="Baker D."/>
            <person name="Gharbi K."/>
            <person name="Hall N."/>
            <person name="Watson M."/>
            <person name="Adriaenssens E.M."/>
            <person name="Foster-Nyarko E."/>
            <person name="Jarju S."/>
            <person name="Secka A."/>
            <person name="Antonio M."/>
            <person name="Oren A."/>
            <person name="Chaudhuri R.R."/>
            <person name="La Ragione R."/>
            <person name="Hildebrand F."/>
            <person name="Pallen M.J."/>
        </authorList>
    </citation>
    <scope>NUCLEOTIDE SEQUENCE</scope>
    <source>
        <strain evidence="3">ChiHjej13B12-14962</strain>
    </source>
</reference>
<dbReference type="GO" id="GO:0010498">
    <property type="term" value="P:proteasomal protein catabolic process"/>
    <property type="evidence" value="ECO:0007669"/>
    <property type="project" value="InterPro"/>
</dbReference>
<protein>
    <submittedName>
        <fullName evidence="3">Proteasome accessory factor PafA2</fullName>
    </submittedName>
</protein>
<evidence type="ECO:0000256" key="1">
    <source>
        <dbReference type="ARBA" id="ARBA00009114"/>
    </source>
</evidence>
<dbReference type="PIRSF" id="PIRSF018077">
    <property type="entry name" value="UCP018077"/>
    <property type="match status" value="1"/>
</dbReference>
<dbReference type="GO" id="GO:0008233">
    <property type="term" value="F:peptidase activity"/>
    <property type="evidence" value="ECO:0007669"/>
    <property type="project" value="InterPro"/>
</dbReference>
<evidence type="ECO:0000313" key="3">
    <source>
        <dbReference type="EMBL" id="HJF14570.1"/>
    </source>
</evidence>
<reference evidence="3" key="2">
    <citation type="submission" date="2021-09" db="EMBL/GenBank/DDBJ databases">
        <authorList>
            <person name="Gilroy R."/>
        </authorList>
    </citation>
    <scope>NUCLEOTIDE SEQUENCE</scope>
    <source>
        <strain evidence="3">ChiHjej13B12-14962</strain>
    </source>
</reference>
<dbReference type="InterPro" id="IPR022366">
    <property type="entry name" value="Pup_deamidase"/>
</dbReference>
<gene>
    <name evidence="3" type="ORF">K8V32_07155</name>
</gene>
<dbReference type="Pfam" id="PF03136">
    <property type="entry name" value="Pup_ligase"/>
    <property type="match status" value="1"/>
</dbReference>
<dbReference type="InterPro" id="IPR004347">
    <property type="entry name" value="Pup_ligase/deamidase"/>
</dbReference>
<organism evidence="3 4">
    <name type="scientific">Enteractinococcus helveticum</name>
    <dbReference type="NCBI Taxonomy" id="1837282"/>
    <lineage>
        <taxon>Bacteria</taxon>
        <taxon>Bacillati</taxon>
        <taxon>Actinomycetota</taxon>
        <taxon>Actinomycetes</taxon>
        <taxon>Micrococcales</taxon>
        <taxon>Micrococcaceae</taxon>
    </lineage>
</organism>
<dbReference type="PANTHER" id="PTHR42307">
    <property type="entry name" value="PUP DEAMIDASE/DEPUPYLASE"/>
    <property type="match status" value="1"/>
</dbReference>
<accession>A0A921K7C9</accession>
<evidence type="ECO:0000256" key="2">
    <source>
        <dbReference type="PIRSR" id="PIRSR018077-1"/>
    </source>
</evidence>
<dbReference type="PANTHER" id="PTHR42307:SF2">
    <property type="entry name" value="PUP DEAMIDASE_DEPUPYLASE"/>
    <property type="match status" value="1"/>
</dbReference>
<evidence type="ECO:0000313" key="4">
    <source>
        <dbReference type="Proteomes" id="UP000703315"/>
    </source>
</evidence>
<dbReference type="Proteomes" id="UP000703315">
    <property type="component" value="Unassembled WGS sequence"/>
</dbReference>
<feature type="active site" description="Proton acceptor" evidence="2">
    <location>
        <position position="131"/>
    </location>
</feature>
<sequence>MTPVSLIPETLAAKFPSDRPTVGYGVHRVVGLETEFGIHAPAHPEASHSVMSLELINAYGHKLAQDGVHVASTEWDYNEESPLADARGWQMPRSIAHPTQLTDQALVTADGHEVHMLVNLILPNGARFYVDHAHPEYSSPETTNPLDAVIWDQAGDRIAQQAADHIASQDGAAQILLYKNNTDSKSVSYGAHENYLVARGLDFDELAEHLVGFFTTRQIITGAGRVGIGNLNQHAGFQISQRADFFEEQVGLETTIRRPIVNTRDEPHAQPDTYRRLHVIIGDANLSQYSTWLRVGMTSLVLSMIELGELPMIELAEPVQALQDISHDPTLRTQVLVNGRGWMTAIEIQRVYQQAAQAYLDRYDINDAQSRDVVNAWSEVLDLLEHDPAQLADRLDWVAKYQLLNGMRQRHGLQWDNAKLAMLDLQWADLRQDKGLYYKLVARGAMRTLISQDQITHAMRLPPPTTRAWLRGRLIDRFGAHLAGVSWESVLLKPFRSGPIHRYHLLEPLAGTRHDDNALLAPDQPQLTLDDTPDSREEIAALLELLKPYRVTGRH</sequence>
<dbReference type="GO" id="GO:0016811">
    <property type="term" value="F:hydrolase activity, acting on carbon-nitrogen (but not peptide) bonds, in linear amides"/>
    <property type="evidence" value="ECO:0007669"/>
    <property type="project" value="InterPro"/>
</dbReference>
<dbReference type="NCBIfam" id="TIGR03688">
    <property type="entry name" value="depupylase_Dop"/>
    <property type="match status" value="1"/>
</dbReference>
<comment type="caution">
    <text evidence="3">The sequence shown here is derived from an EMBL/GenBank/DDBJ whole genome shotgun (WGS) entry which is preliminary data.</text>
</comment>
<dbReference type="EMBL" id="DYXC01000073">
    <property type="protein sequence ID" value="HJF14570.1"/>
    <property type="molecule type" value="Genomic_DNA"/>
</dbReference>
<dbReference type="AlphaFoldDB" id="A0A921K7C9"/>
<name>A0A921K7C9_9MICC</name>
<dbReference type="GO" id="GO:0000502">
    <property type="term" value="C:proteasome complex"/>
    <property type="evidence" value="ECO:0007669"/>
    <property type="project" value="UniProtKB-KW"/>
</dbReference>
<dbReference type="GO" id="GO:0070490">
    <property type="term" value="P:protein pupylation"/>
    <property type="evidence" value="ECO:0007669"/>
    <property type="project" value="TreeGrafter"/>
</dbReference>
<comment type="similarity">
    <text evidence="1">Belongs to the Pup ligase/Pup deamidase family. Pup deamidase subfamily.</text>
</comment>
<dbReference type="GO" id="GO:0019941">
    <property type="term" value="P:modification-dependent protein catabolic process"/>
    <property type="evidence" value="ECO:0007669"/>
    <property type="project" value="InterPro"/>
</dbReference>
<dbReference type="RefSeq" id="WP_303905040.1">
    <property type="nucleotide sequence ID" value="NZ_DYXC01000073.1"/>
</dbReference>